<evidence type="ECO:0000256" key="1">
    <source>
        <dbReference type="ARBA" id="ARBA00008324"/>
    </source>
</evidence>
<sequence>METLNIQYTDIGEDYVVAEMPVTSAVHQPMGLLHGGANMALAESVGSLGSFVLLNDPTIGVVGLEINGNHIKSTKSGKVIARGELIHKGRSTHVWEIKIRNEAGELLTICRMTNMIIRKS</sequence>
<dbReference type="NCBIfam" id="TIGR00369">
    <property type="entry name" value="unchar_dom_1"/>
    <property type="match status" value="1"/>
</dbReference>
<name>A0A7K3WMR0_9FLAO</name>
<dbReference type="Pfam" id="PF03061">
    <property type="entry name" value="4HBT"/>
    <property type="match status" value="1"/>
</dbReference>
<dbReference type="SUPFAM" id="SSF54637">
    <property type="entry name" value="Thioesterase/thiol ester dehydrase-isomerase"/>
    <property type="match status" value="1"/>
</dbReference>
<dbReference type="PANTHER" id="PTHR43240">
    <property type="entry name" value="1,4-DIHYDROXY-2-NAPHTHOYL-COA THIOESTERASE 1"/>
    <property type="match status" value="1"/>
</dbReference>
<reference evidence="4 5" key="1">
    <citation type="submission" date="2020-02" db="EMBL/GenBank/DDBJ databases">
        <title>Out from the shadows clarifying the taxonomy of the family Cryomorphaceae and related taxa by utilizing the GTDB taxonomic framework.</title>
        <authorList>
            <person name="Bowman J.P."/>
        </authorList>
    </citation>
    <scope>NUCLEOTIDE SEQUENCE [LARGE SCALE GENOMIC DNA]</scope>
    <source>
        <strain evidence="4 5">QSSC 1-22</strain>
    </source>
</reference>
<feature type="domain" description="Thioesterase" evidence="3">
    <location>
        <begin position="30"/>
        <end position="106"/>
    </location>
</feature>
<evidence type="ECO:0000313" key="4">
    <source>
        <dbReference type="EMBL" id="NEN22926.1"/>
    </source>
</evidence>
<evidence type="ECO:0000259" key="3">
    <source>
        <dbReference type="Pfam" id="PF03061"/>
    </source>
</evidence>
<dbReference type="EMBL" id="JAAGVY010000006">
    <property type="protein sequence ID" value="NEN22926.1"/>
    <property type="molecule type" value="Genomic_DNA"/>
</dbReference>
<proteinExistence type="inferred from homology"/>
<dbReference type="GO" id="GO:0005829">
    <property type="term" value="C:cytosol"/>
    <property type="evidence" value="ECO:0007669"/>
    <property type="project" value="TreeGrafter"/>
</dbReference>
<dbReference type="GO" id="GO:0061522">
    <property type="term" value="F:1,4-dihydroxy-2-naphthoyl-CoA thioesterase activity"/>
    <property type="evidence" value="ECO:0007669"/>
    <property type="project" value="TreeGrafter"/>
</dbReference>
<dbReference type="InterPro" id="IPR029069">
    <property type="entry name" value="HotDog_dom_sf"/>
</dbReference>
<gene>
    <name evidence="4" type="ORF">G3O08_05365</name>
</gene>
<organism evidence="4 5">
    <name type="scientific">Cryomorpha ignava</name>
    <dbReference type="NCBI Taxonomy" id="101383"/>
    <lineage>
        <taxon>Bacteria</taxon>
        <taxon>Pseudomonadati</taxon>
        <taxon>Bacteroidota</taxon>
        <taxon>Flavobacteriia</taxon>
        <taxon>Flavobacteriales</taxon>
        <taxon>Cryomorphaceae</taxon>
        <taxon>Cryomorpha</taxon>
    </lineage>
</organism>
<dbReference type="InterPro" id="IPR006683">
    <property type="entry name" value="Thioestr_dom"/>
</dbReference>
<dbReference type="AlphaFoldDB" id="A0A7K3WMR0"/>
<keyword evidence="5" id="KW-1185">Reference proteome</keyword>
<dbReference type="Gene3D" id="3.10.129.10">
    <property type="entry name" value="Hotdog Thioesterase"/>
    <property type="match status" value="1"/>
</dbReference>
<dbReference type="CDD" id="cd03443">
    <property type="entry name" value="PaaI_thioesterase"/>
    <property type="match status" value="1"/>
</dbReference>
<comment type="similarity">
    <text evidence="1">Belongs to the thioesterase PaaI family.</text>
</comment>
<keyword evidence="2" id="KW-0378">Hydrolase</keyword>
<evidence type="ECO:0000313" key="5">
    <source>
        <dbReference type="Proteomes" id="UP000486602"/>
    </source>
</evidence>
<dbReference type="Proteomes" id="UP000486602">
    <property type="component" value="Unassembled WGS sequence"/>
</dbReference>
<protein>
    <submittedName>
        <fullName evidence="4">PaaI family thioesterase</fullName>
    </submittedName>
</protein>
<accession>A0A7K3WMR0</accession>
<dbReference type="InterPro" id="IPR003736">
    <property type="entry name" value="PAAI_dom"/>
</dbReference>
<comment type="caution">
    <text evidence="4">The sequence shown here is derived from an EMBL/GenBank/DDBJ whole genome shotgun (WGS) entry which is preliminary data.</text>
</comment>
<dbReference type="PANTHER" id="PTHR43240:SF5">
    <property type="entry name" value="1,4-DIHYDROXY-2-NAPHTHOYL-COA THIOESTERASE 1"/>
    <property type="match status" value="1"/>
</dbReference>
<evidence type="ECO:0000256" key="2">
    <source>
        <dbReference type="ARBA" id="ARBA00022801"/>
    </source>
</evidence>